<dbReference type="GO" id="GO:0008106">
    <property type="term" value="F:alcohol dehydrogenase (NADP+) activity"/>
    <property type="evidence" value="ECO:0007669"/>
    <property type="project" value="UniProtKB-EC"/>
</dbReference>
<keyword evidence="4" id="KW-0560">Oxidoreductase</keyword>
<evidence type="ECO:0000256" key="7">
    <source>
        <dbReference type="RuleBase" id="RU361277"/>
    </source>
</evidence>
<dbReference type="SUPFAM" id="SSF50129">
    <property type="entry name" value="GroES-like"/>
    <property type="match status" value="1"/>
</dbReference>
<evidence type="ECO:0000313" key="10">
    <source>
        <dbReference type="Proteomes" id="UP000639606"/>
    </source>
</evidence>
<evidence type="ECO:0000256" key="3">
    <source>
        <dbReference type="ARBA" id="ARBA00022833"/>
    </source>
</evidence>
<dbReference type="Pfam" id="PF08240">
    <property type="entry name" value="ADH_N"/>
    <property type="match status" value="1"/>
</dbReference>
<gene>
    <name evidence="9" type="primary">yjgB</name>
    <name evidence="9" type="ORF">GCM10010185_28720</name>
</gene>
<dbReference type="Gene3D" id="3.90.180.10">
    <property type="entry name" value="Medium-chain alcohol dehydrogenases, catalytic domain"/>
    <property type="match status" value="1"/>
</dbReference>
<dbReference type="InterPro" id="IPR002328">
    <property type="entry name" value="ADH_Zn_CS"/>
</dbReference>
<evidence type="ECO:0000259" key="8">
    <source>
        <dbReference type="SMART" id="SM00829"/>
    </source>
</evidence>
<comment type="cofactor">
    <cofactor evidence="1 7">
        <name>Zn(2+)</name>
        <dbReference type="ChEBI" id="CHEBI:29105"/>
    </cofactor>
</comment>
<dbReference type="CDD" id="cd05283">
    <property type="entry name" value="CAD1"/>
    <property type="match status" value="1"/>
</dbReference>
<evidence type="ECO:0000256" key="2">
    <source>
        <dbReference type="ARBA" id="ARBA00022723"/>
    </source>
</evidence>
<dbReference type="EC" id="1.1.1.2" evidence="5"/>
<keyword evidence="3 7" id="KW-0862">Zinc</keyword>
<dbReference type="InterPro" id="IPR011032">
    <property type="entry name" value="GroES-like_sf"/>
</dbReference>
<proteinExistence type="inferred from homology"/>
<keyword evidence="10" id="KW-1185">Reference proteome</keyword>
<dbReference type="InterPro" id="IPR013154">
    <property type="entry name" value="ADH-like_N"/>
</dbReference>
<dbReference type="InterPro" id="IPR047109">
    <property type="entry name" value="CAD-like"/>
</dbReference>
<dbReference type="SUPFAM" id="SSF51735">
    <property type="entry name" value="NAD(P)-binding Rossmann-fold domains"/>
    <property type="match status" value="1"/>
</dbReference>
<sequence length="338" mass="35828">MKVRAYAAYEAGAGLRPYEYEAGPLGPDEVDVRVTHCGICHTDVGAIDNEWDYFSYPLVAGHEVVGVVEAVGEAVDQELLPIGRRVGVGAIAGSCFRCEWCLSGRQNLCPRKDDLVLRGVRGGFAHHVRAGDWRHVQPIPDAIPSAQAAPLLCAGATVFAPLLTHRVRPVDRVAVVGIGGLGHLAVQFLAKWGCEVTAISTASDKEADARRFGATGFIATREEGALRAAANSFDFVLSTVSADLPWDDYLTTLRPGGKLCVVGVPTGPIAVGPLGLLPGAKAVSGAIPGSPAQTRQMFDFAARHGIGAQAEVFPVARADEALDRVRRGQARYRAVLEF</sequence>
<dbReference type="InterPro" id="IPR036291">
    <property type="entry name" value="NAD(P)-bd_dom_sf"/>
</dbReference>
<dbReference type="InterPro" id="IPR013149">
    <property type="entry name" value="ADH-like_C"/>
</dbReference>
<dbReference type="Gene3D" id="3.40.50.720">
    <property type="entry name" value="NAD(P)-binding Rossmann-like Domain"/>
    <property type="match status" value="1"/>
</dbReference>
<comment type="caution">
    <text evidence="9">The sequence shown here is derived from an EMBL/GenBank/DDBJ whole genome shotgun (WGS) entry which is preliminary data.</text>
</comment>
<evidence type="ECO:0000256" key="4">
    <source>
        <dbReference type="ARBA" id="ARBA00023002"/>
    </source>
</evidence>
<comment type="similarity">
    <text evidence="7">Belongs to the zinc-containing alcohol dehydrogenase family.</text>
</comment>
<keyword evidence="2 7" id="KW-0479">Metal-binding</keyword>
<organism evidence="9 10">
    <name type="scientific">Saccharothrix coeruleofusca</name>
    <dbReference type="NCBI Taxonomy" id="33919"/>
    <lineage>
        <taxon>Bacteria</taxon>
        <taxon>Bacillati</taxon>
        <taxon>Actinomycetota</taxon>
        <taxon>Actinomycetes</taxon>
        <taxon>Pseudonocardiales</taxon>
        <taxon>Pseudonocardiaceae</taxon>
        <taxon>Saccharothrix</taxon>
    </lineage>
</organism>
<accession>A0A918ED65</accession>
<dbReference type="InterPro" id="IPR020843">
    <property type="entry name" value="ER"/>
</dbReference>
<evidence type="ECO:0000256" key="5">
    <source>
        <dbReference type="ARBA" id="ARBA00024074"/>
    </source>
</evidence>
<evidence type="ECO:0000256" key="1">
    <source>
        <dbReference type="ARBA" id="ARBA00001947"/>
    </source>
</evidence>
<feature type="domain" description="Enoyl reductase (ER)" evidence="8">
    <location>
        <begin position="12"/>
        <end position="336"/>
    </location>
</feature>
<protein>
    <recommendedName>
        <fullName evidence="5">alcohol dehydrogenase (NADP(+))</fullName>
        <ecNumber evidence="5">1.1.1.2</ecNumber>
    </recommendedName>
</protein>
<dbReference type="PANTHER" id="PTHR42683">
    <property type="entry name" value="ALDEHYDE REDUCTASE"/>
    <property type="match status" value="1"/>
</dbReference>
<dbReference type="RefSeq" id="WP_189223701.1">
    <property type="nucleotide sequence ID" value="NZ_BMRG01000004.1"/>
</dbReference>
<evidence type="ECO:0000256" key="6">
    <source>
        <dbReference type="ARBA" id="ARBA00048262"/>
    </source>
</evidence>
<dbReference type="FunFam" id="3.40.50.720:FF:000022">
    <property type="entry name" value="Cinnamyl alcohol dehydrogenase"/>
    <property type="match status" value="1"/>
</dbReference>
<comment type="catalytic activity">
    <reaction evidence="6">
        <text>a primary alcohol + NADP(+) = an aldehyde + NADPH + H(+)</text>
        <dbReference type="Rhea" id="RHEA:15937"/>
        <dbReference type="ChEBI" id="CHEBI:15378"/>
        <dbReference type="ChEBI" id="CHEBI:15734"/>
        <dbReference type="ChEBI" id="CHEBI:17478"/>
        <dbReference type="ChEBI" id="CHEBI:57783"/>
        <dbReference type="ChEBI" id="CHEBI:58349"/>
        <dbReference type="EC" id="1.1.1.2"/>
    </reaction>
</comment>
<dbReference type="Pfam" id="PF00107">
    <property type="entry name" value="ADH_zinc_N"/>
    <property type="match status" value="1"/>
</dbReference>
<dbReference type="AlphaFoldDB" id="A0A918ED65"/>
<dbReference type="PROSITE" id="PS00059">
    <property type="entry name" value="ADH_ZINC"/>
    <property type="match status" value="1"/>
</dbReference>
<dbReference type="EMBL" id="BMRG01000004">
    <property type="protein sequence ID" value="GGP54467.1"/>
    <property type="molecule type" value="Genomic_DNA"/>
</dbReference>
<dbReference type="SMART" id="SM00829">
    <property type="entry name" value="PKS_ER"/>
    <property type="match status" value="1"/>
</dbReference>
<name>A0A918ED65_9PSEU</name>
<reference evidence="9" key="1">
    <citation type="journal article" date="2014" name="Int. J. Syst. Evol. Microbiol.">
        <title>Complete genome sequence of Corynebacterium casei LMG S-19264T (=DSM 44701T), isolated from a smear-ripened cheese.</title>
        <authorList>
            <consortium name="US DOE Joint Genome Institute (JGI-PGF)"/>
            <person name="Walter F."/>
            <person name="Albersmeier A."/>
            <person name="Kalinowski J."/>
            <person name="Ruckert C."/>
        </authorList>
    </citation>
    <scope>NUCLEOTIDE SEQUENCE</scope>
    <source>
        <strain evidence="9">JCM 3313</strain>
    </source>
</reference>
<reference evidence="9" key="2">
    <citation type="submission" date="2020-09" db="EMBL/GenBank/DDBJ databases">
        <authorList>
            <person name="Sun Q."/>
            <person name="Ohkuma M."/>
        </authorList>
    </citation>
    <scope>NUCLEOTIDE SEQUENCE</scope>
    <source>
        <strain evidence="9">JCM 3313</strain>
    </source>
</reference>
<dbReference type="GO" id="GO:0008270">
    <property type="term" value="F:zinc ion binding"/>
    <property type="evidence" value="ECO:0007669"/>
    <property type="project" value="InterPro"/>
</dbReference>
<evidence type="ECO:0000313" key="9">
    <source>
        <dbReference type="EMBL" id="GGP54467.1"/>
    </source>
</evidence>
<dbReference type="Proteomes" id="UP000639606">
    <property type="component" value="Unassembled WGS sequence"/>
</dbReference>